<dbReference type="InterPro" id="IPR029787">
    <property type="entry name" value="Nucleotide_cyclase"/>
</dbReference>
<dbReference type="SUPFAM" id="SSF55073">
    <property type="entry name" value="Nucleotide cyclase"/>
    <property type="match status" value="1"/>
</dbReference>
<dbReference type="PANTHER" id="PTHR44757">
    <property type="entry name" value="DIGUANYLATE CYCLASE DGCP"/>
    <property type="match status" value="1"/>
</dbReference>
<dbReference type="Proteomes" id="UP000886829">
    <property type="component" value="Unassembled WGS sequence"/>
</dbReference>
<feature type="non-terminal residue" evidence="2">
    <location>
        <position position="1"/>
    </location>
</feature>
<evidence type="ECO:0000259" key="1">
    <source>
        <dbReference type="PROSITE" id="PS50887"/>
    </source>
</evidence>
<dbReference type="CDD" id="cd01949">
    <property type="entry name" value="GGDEF"/>
    <property type="match status" value="1"/>
</dbReference>
<dbReference type="Pfam" id="PF00990">
    <property type="entry name" value="GGDEF"/>
    <property type="match status" value="1"/>
</dbReference>
<dbReference type="InterPro" id="IPR043128">
    <property type="entry name" value="Rev_trsase/Diguanyl_cyclase"/>
</dbReference>
<dbReference type="PANTHER" id="PTHR44757:SF2">
    <property type="entry name" value="BIOFILM ARCHITECTURE MAINTENANCE PROTEIN MBAA"/>
    <property type="match status" value="1"/>
</dbReference>
<accession>A0A9D1WAW6</accession>
<dbReference type="InterPro" id="IPR000160">
    <property type="entry name" value="GGDEF_dom"/>
</dbReference>
<evidence type="ECO:0000313" key="2">
    <source>
        <dbReference type="EMBL" id="HIX55874.1"/>
    </source>
</evidence>
<organism evidence="2 3">
    <name type="scientific">Candidatus Anaerobiospirillum pullistercoris</name>
    <dbReference type="NCBI Taxonomy" id="2838452"/>
    <lineage>
        <taxon>Bacteria</taxon>
        <taxon>Pseudomonadati</taxon>
        <taxon>Pseudomonadota</taxon>
        <taxon>Gammaproteobacteria</taxon>
        <taxon>Aeromonadales</taxon>
        <taxon>Succinivibrionaceae</taxon>
        <taxon>Anaerobiospirillum</taxon>
    </lineage>
</organism>
<evidence type="ECO:0000313" key="3">
    <source>
        <dbReference type="Proteomes" id="UP000886829"/>
    </source>
</evidence>
<dbReference type="SMART" id="SM00267">
    <property type="entry name" value="GGDEF"/>
    <property type="match status" value="1"/>
</dbReference>
<dbReference type="AlphaFoldDB" id="A0A9D1WAW6"/>
<reference evidence="2" key="2">
    <citation type="submission" date="2021-04" db="EMBL/GenBank/DDBJ databases">
        <authorList>
            <person name="Gilroy R."/>
        </authorList>
    </citation>
    <scope>NUCLEOTIDE SEQUENCE</scope>
    <source>
        <strain evidence="2">USASDec5-558</strain>
    </source>
</reference>
<dbReference type="Gene3D" id="3.30.70.270">
    <property type="match status" value="1"/>
</dbReference>
<dbReference type="Gene3D" id="3.30.450.20">
    <property type="entry name" value="PAS domain"/>
    <property type="match status" value="1"/>
</dbReference>
<dbReference type="PROSITE" id="PS50887">
    <property type="entry name" value="GGDEF"/>
    <property type="match status" value="1"/>
</dbReference>
<sequence length="441" mass="49767">DDMRALISHFRKTIESKRPRDLVVRLLHRRGYYVDVHLRSVCLGYNGQGLPVFVSLAHDITAKQKQRSAMAVDQRKQSLLNNGYQDMVFEYDANDDRMEQIGNYTSCISSPNKISENFLDAEVRAGKVHPDDVATIEKLLTDRSLVDRNFPEVVKFRLRNNACASKADSTEMEKEVGTGNNDGYMWHTCSAIAYIDQDSGHLKVVGKFINIDQYENRMRALYDQSKLDVLTELYNSKTMYRHCKSLLDLDGDESHALMIFDINNFSAVNKAFGRAFGDSILKTVAKVLRLTFRHSDYLSRLGDDEFAVMLRSVSRQQAHALAINFLSNLRQQHEVIAHDFAIEGSIGIAVYPDDAPDCERLLHVAYSALGEAKQVVGRERIVMFDSDCVDENISAAEERLRLIERSCQVAESEALACIESARKNAYTTADLLSSDPSSVNV</sequence>
<reference evidence="2" key="1">
    <citation type="journal article" date="2021" name="PeerJ">
        <title>Extensive microbial diversity within the chicken gut microbiome revealed by metagenomics and culture.</title>
        <authorList>
            <person name="Gilroy R."/>
            <person name="Ravi A."/>
            <person name="Getino M."/>
            <person name="Pursley I."/>
            <person name="Horton D.L."/>
            <person name="Alikhan N.F."/>
            <person name="Baker D."/>
            <person name="Gharbi K."/>
            <person name="Hall N."/>
            <person name="Watson M."/>
            <person name="Adriaenssens E.M."/>
            <person name="Foster-Nyarko E."/>
            <person name="Jarju S."/>
            <person name="Secka A."/>
            <person name="Antonio M."/>
            <person name="Oren A."/>
            <person name="Chaudhuri R.R."/>
            <person name="La Ragione R."/>
            <person name="Hildebrand F."/>
            <person name="Pallen M.J."/>
        </authorList>
    </citation>
    <scope>NUCLEOTIDE SEQUENCE</scope>
    <source>
        <strain evidence="2">USASDec5-558</strain>
    </source>
</reference>
<proteinExistence type="predicted"/>
<protein>
    <submittedName>
        <fullName evidence="2">GGDEF domain-containing protein</fullName>
    </submittedName>
</protein>
<dbReference type="InterPro" id="IPR052155">
    <property type="entry name" value="Biofilm_reg_signaling"/>
</dbReference>
<gene>
    <name evidence="2" type="ORF">H9850_00155</name>
</gene>
<feature type="domain" description="GGDEF" evidence="1">
    <location>
        <begin position="253"/>
        <end position="386"/>
    </location>
</feature>
<name>A0A9D1WAW6_9GAMM</name>
<comment type="caution">
    <text evidence="2">The sequence shown here is derived from an EMBL/GenBank/DDBJ whole genome shotgun (WGS) entry which is preliminary data.</text>
</comment>
<dbReference type="EMBL" id="DXEV01000005">
    <property type="protein sequence ID" value="HIX55874.1"/>
    <property type="molecule type" value="Genomic_DNA"/>
</dbReference>
<dbReference type="NCBIfam" id="TIGR00254">
    <property type="entry name" value="GGDEF"/>
    <property type="match status" value="1"/>
</dbReference>